<dbReference type="AlphaFoldDB" id="A0AA87LT95"/>
<evidence type="ECO:0000313" key="3">
    <source>
        <dbReference type="Proteomes" id="UP000004725"/>
    </source>
</evidence>
<proteinExistence type="predicted"/>
<dbReference type="InterPro" id="IPR013325">
    <property type="entry name" value="RNA_pol_sigma_r2"/>
</dbReference>
<evidence type="ECO:0000259" key="1">
    <source>
        <dbReference type="Pfam" id="PF04542"/>
    </source>
</evidence>
<dbReference type="InterPro" id="IPR014284">
    <property type="entry name" value="RNA_pol_sigma-70_dom"/>
</dbReference>
<dbReference type="Proteomes" id="UP000004725">
    <property type="component" value="Unassembled WGS sequence"/>
</dbReference>
<dbReference type="RefSeq" id="WP_006831408.1">
    <property type="nucleotide sequence ID" value="NZ_AJYB01000084.1"/>
</dbReference>
<sequence length="198" mass="23391">MYTKNLSFSDGTSREMSFEDVLFQFKPLLKSVLRKTNNKFIFNKVEEEDFFQELSVELWKAYEKYDPSYDTCFSTYLYYRLQKGVRDATYSKFSKKNQGIEISMDAPLGNVDIKFEDIFSTPDVSIDNLLGNDLSKIIQSNIEPHEEEMLKTLIFRKHFSIKQYAEKYGITRQAANQRAVKLRNKLKRLVNEQYFGQN</sequence>
<feature type="domain" description="RNA polymerase sigma-70 region 2" evidence="1">
    <location>
        <begin position="25"/>
        <end position="87"/>
    </location>
</feature>
<dbReference type="EMBL" id="AJYB01000084">
    <property type="protein sequence ID" value="EIM05220.1"/>
    <property type="molecule type" value="Genomic_DNA"/>
</dbReference>
<dbReference type="SUPFAM" id="SSF88946">
    <property type="entry name" value="Sigma2 domain of RNA polymerase sigma factors"/>
    <property type="match status" value="1"/>
</dbReference>
<comment type="caution">
    <text evidence="2">The sequence shown here is derived from an EMBL/GenBank/DDBJ whole genome shotgun (WGS) entry which is preliminary data.</text>
</comment>
<protein>
    <submittedName>
        <fullName evidence="2">RNA polymerase sigma70 ECF</fullName>
    </submittedName>
</protein>
<dbReference type="Pfam" id="PF04542">
    <property type="entry name" value="Sigma70_r2"/>
    <property type="match status" value="1"/>
</dbReference>
<dbReference type="InterPro" id="IPR007627">
    <property type="entry name" value="RNA_pol_sigma70_r2"/>
</dbReference>
<dbReference type="NCBIfam" id="TIGR02937">
    <property type="entry name" value="sigma70-ECF"/>
    <property type="match status" value="1"/>
</dbReference>
<reference evidence="2 3" key="1">
    <citation type="journal article" date="2012" name="J. Bacteriol.">
        <title>Genome Sequence of the Antarctic Psychrophile Bacterium Planococcus antarcticus DSM 14505.</title>
        <authorList>
            <person name="Margolles A."/>
            <person name="Gueimonde M."/>
            <person name="Sanchez B."/>
        </authorList>
    </citation>
    <scope>NUCLEOTIDE SEQUENCE [LARGE SCALE GENOMIC DNA]</scope>
    <source>
        <strain evidence="2 3">DSM 14505</strain>
    </source>
</reference>
<accession>A0AA87LT95</accession>
<gene>
    <name evidence="2" type="ORF">A1A1_17320</name>
</gene>
<dbReference type="GO" id="GO:0003700">
    <property type="term" value="F:DNA-binding transcription factor activity"/>
    <property type="evidence" value="ECO:0007669"/>
    <property type="project" value="InterPro"/>
</dbReference>
<organism evidence="2 3">
    <name type="scientific">Planococcus antarcticus DSM 14505</name>
    <dbReference type="NCBI Taxonomy" id="1185653"/>
    <lineage>
        <taxon>Bacteria</taxon>
        <taxon>Bacillati</taxon>
        <taxon>Bacillota</taxon>
        <taxon>Bacilli</taxon>
        <taxon>Bacillales</taxon>
        <taxon>Caryophanaceae</taxon>
        <taxon>Planococcus</taxon>
    </lineage>
</organism>
<dbReference type="GO" id="GO:0006352">
    <property type="term" value="P:DNA-templated transcription initiation"/>
    <property type="evidence" value="ECO:0007669"/>
    <property type="project" value="InterPro"/>
</dbReference>
<dbReference type="Gene3D" id="1.10.1740.10">
    <property type="match status" value="1"/>
</dbReference>
<evidence type="ECO:0000313" key="2">
    <source>
        <dbReference type="EMBL" id="EIM05220.1"/>
    </source>
</evidence>
<name>A0AA87LT95_9BACL</name>